<feature type="domain" description="Transposase (putative) YhgA-like" evidence="1">
    <location>
        <begin position="46"/>
        <end position="99"/>
    </location>
</feature>
<feature type="non-terminal residue" evidence="2">
    <location>
        <position position="1"/>
    </location>
</feature>
<dbReference type="AlphaFoldDB" id="A0A1X0RMW9"/>
<gene>
    <name evidence="2" type="ORF">BCV71DRAFT_278341</name>
</gene>
<evidence type="ECO:0000259" key="1">
    <source>
        <dbReference type="Pfam" id="PF04754"/>
    </source>
</evidence>
<organism evidence="2 3">
    <name type="scientific">Rhizopus microsporus</name>
    <dbReference type="NCBI Taxonomy" id="58291"/>
    <lineage>
        <taxon>Eukaryota</taxon>
        <taxon>Fungi</taxon>
        <taxon>Fungi incertae sedis</taxon>
        <taxon>Mucoromycota</taxon>
        <taxon>Mucoromycotina</taxon>
        <taxon>Mucoromycetes</taxon>
        <taxon>Mucorales</taxon>
        <taxon>Mucorineae</taxon>
        <taxon>Rhizopodaceae</taxon>
        <taxon>Rhizopus</taxon>
    </lineage>
</organism>
<accession>A0A1X0RMW9</accession>
<dbReference type="EMBL" id="KV921544">
    <property type="protein sequence ID" value="ORE13356.1"/>
    <property type="molecule type" value="Genomic_DNA"/>
</dbReference>
<reference evidence="2 3" key="1">
    <citation type="journal article" date="2016" name="Proc. Natl. Acad. Sci. U.S.A.">
        <title>Lipid metabolic changes in an early divergent fungus govern the establishment of a mutualistic symbiosis with endobacteria.</title>
        <authorList>
            <person name="Lastovetsky O.A."/>
            <person name="Gaspar M.L."/>
            <person name="Mondo S.J."/>
            <person name="LaButti K.M."/>
            <person name="Sandor L."/>
            <person name="Grigoriev I.V."/>
            <person name="Henry S.A."/>
            <person name="Pawlowska T.E."/>
        </authorList>
    </citation>
    <scope>NUCLEOTIDE SEQUENCE [LARGE SCALE GENOMIC DNA]</scope>
    <source>
        <strain evidence="2 3">ATCC 11559</strain>
    </source>
</reference>
<dbReference type="InterPro" id="IPR006842">
    <property type="entry name" value="Transposase_31"/>
</dbReference>
<evidence type="ECO:0000313" key="2">
    <source>
        <dbReference type="EMBL" id="ORE13356.1"/>
    </source>
</evidence>
<dbReference type="Pfam" id="PF04754">
    <property type="entry name" value="Transposase_31"/>
    <property type="match status" value="1"/>
</dbReference>
<sequence>SNYHPLSYQDKISCQKKILKNQKVVDLIVNSLLNIPAGTYGVVSSEWLNNTRSDTLYESKLDIQKSLHPVLIEVQATVDEKFMIRLMQYAIKVTERYDSKPVVLIFCVGKISPKSLSAQFTPIISDTCDHFHFRFGLSNVS</sequence>
<dbReference type="Proteomes" id="UP000242381">
    <property type="component" value="Unassembled WGS sequence"/>
</dbReference>
<name>A0A1X0RMW9_RHIZD</name>
<protein>
    <recommendedName>
        <fullName evidence="1">Transposase (putative) YhgA-like domain-containing protein</fullName>
    </recommendedName>
</protein>
<evidence type="ECO:0000313" key="3">
    <source>
        <dbReference type="Proteomes" id="UP000242381"/>
    </source>
</evidence>
<dbReference type="VEuPathDB" id="FungiDB:BCV72DRAFT_305911"/>
<proteinExistence type="predicted"/>